<feature type="compositionally biased region" description="Acidic residues" evidence="1">
    <location>
        <begin position="199"/>
        <end position="239"/>
    </location>
</feature>
<reference evidence="2 3" key="1">
    <citation type="journal article" name="Sci. Rep.">
        <title>Genome-scale phylogenetic analyses confirm Olpidium as the closest living zoosporic fungus to the non-flagellated, terrestrial fungi.</title>
        <authorList>
            <person name="Chang Y."/>
            <person name="Rochon D."/>
            <person name="Sekimoto S."/>
            <person name="Wang Y."/>
            <person name="Chovatia M."/>
            <person name="Sandor L."/>
            <person name="Salamov A."/>
            <person name="Grigoriev I.V."/>
            <person name="Stajich J.E."/>
            <person name="Spatafora J.W."/>
        </authorList>
    </citation>
    <scope>NUCLEOTIDE SEQUENCE [LARGE SCALE GENOMIC DNA]</scope>
    <source>
        <strain evidence="2">S191</strain>
    </source>
</reference>
<feature type="region of interest" description="Disordered" evidence="1">
    <location>
        <begin position="195"/>
        <end position="239"/>
    </location>
</feature>
<dbReference type="Gene3D" id="1.25.40.10">
    <property type="entry name" value="Tetratricopeptide repeat domain"/>
    <property type="match status" value="1"/>
</dbReference>
<keyword evidence="3" id="KW-1185">Reference proteome</keyword>
<evidence type="ECO:0000313" key="3">
    <source>
        <dbReference type="Proteomes" id="UP000673691"/>
    </source>
</evidence>
<evidence type="ECO:0000313" key="2">
    <source>
        <dbReference type="EMBL" id="KAG5462052.1"/>
    </source>
</evidence>
<proteinExistence type="predicted"/>
<dbReference type="AlphaFoldDB" id="A0A8H8DLB8"/>
<dbReference type="InterPro" id="IPR011990">
    <property type="entry name" value="TPR-like_helical_dom_sf"/>
</dbReference>
<gene>
    <name evidence="2" type="ORF">BJ554DRAFT_5664</name>
</gene>
<name>A0A8H8DLB8_9FUNG</name>
<protein>
    <submittedName>
        <fullName evidence="2">Uncharacterized protein</fullName>
    </submittedName>
</protein>
<dbReference type="EMBL" id="JAEFCI010002710">
    <property type="protein sequence ID" value="KAG5462052.1"/>
    <property type="molecule type" value="Genomic_DNA"/>
</dbReference>
<dbReference type="SUPFAM" id="SSF48452">
    <property type="entry name" value="TPR-like"/>
    <property type="match status" value="1"/>
</dbReference>
<sequence>MEPDAASRCESYLLQAAAVDASNPEVYQTLASVRLSQERHADARAAVAQSIQIWKDLEKGANDPAIPSYESRINLVKILLELSQCREALFVLGRLQEEDEKVVDLWYLFGYTYYLLAVDGETGELPAAPDNTVSPQFAADGEGAGCSDPAAVSPAAAVRLAWDFFRSTLKWHRELDSGDIGILEHTRELMASIRSVLPDVEEGEEEEPEEDEDRDEQGTDDGSEWENLSDDEGDDMVDA</sequence>
<accession>A0A8H8DLB8</accession>
<comment type="caution">
    <text evidence="2">The sequence shown here is derived from an EMBL/GenBank/DDBJ whole genome shotgun (WGS) entry which is preliminary data.</text>
</comment>
<dbReference type="OrthoDB" id="1914839at2759"/>
<organism evidence="2 3">
    <name type="scientific">Olpidium bornovanus</name>
    <dbReference type="NCBI Taxonomy" id="278681"/>
    <lineage>
        <taxon>Eukaryota</taxon>
        <taxon>Fungi</taxon>
        <taxon>Fungi incertae sedis</taxon>
        <taxon>Olpidiomycota</taxon>
        <taxon>Olpidiomycotina</taxon>
        <taxon>Olpidiomycetes</taxon>
        <taxon>Olpidiales</taxon>
        <taxon>Olpidiaceae</taxon>
        <taxon>Olpidium</taxon>
    </lineage>
</organism>
<evidence type="ECO:0000256" key="1">
    <source>
        <dbReference type="SAM" id="MobiDB-lite"/>
    </source>
</evidence>
<dbReference type="Proteomes" id="UP000673691">
    <property type="component" value="Unassembled WGS sequence"/>
</dbReference>